<keyword evidence="2" id="KW-0812">Transmembrane</keyword>
<name>A0A6A7BB58_9PLEO</name>
<evidence type="ECO:0000256" key="1">
    <source>
        <dbReference type="SAM" id="MobiDB-lite"/>
    </source>
</evidence>
<accession>A0A6A7BB58</accession>
<keyword evidence="5" id="KW-1185">Reference proteome</keyword>
<organism evidence="4 5">
    <name type="scientific">Plenodomus tracheiphilus IPT5</name>
    <dbReference type="NCBI Taxonomy" id="1408161"/>
    <lineage>
        <taxon>Eukaryota</taxon>
        <taxon>Fungi</taxon>
        <taxon>Dikarya</taxon>
        <taxon>Ascomycota</taxon>
        <taxon>Pezizomycotina</taxon>
        <taxon>Dothideomycetes</taxon>
        <taxon>Pleosporomycetidae</taxon>
        <taxon>Pleosporales</taxon>
        <taxon>Pleosporineae</taxon>
        <taxon>Leptosphaeriaceae</taxon>
        <taxon>Plenodomus</taxon>
    </lineage>
</organism>
<feature type="region of interest" description="Disordered" evidence="1">
    <location>
        <begin position="172"/>
        <end position="204"/>
    </location>
</feature>
<keyword evidence="2" id="KW-1133">Transmembrane helix</keyword>
<protein>
    <recommendedName>
        <fullName evidence="3">CorA-like transporter domain-containing protein</fullName>
    </recommendedName>
</protein>
<feature type="domain" description="CorA-like transporter" evidence="3">
    <location>
        <begin position="1"/>
        <end position="167"/>
    </location>
</feature>
<evidence type="ECO:0000259" key="3">
    <source>
        <dbReference type="Pfam" id="PF26616"/>
    </source>
</evidence>
<dbReference type="Proteomes" id="UP000799423">
    <property type="component" value="Unassembled WGS sequence"/>
</dbReference>
<feature type="transmembrane region" description="Helical" evidence="2">
    <location>
        <begin position="516"/>
        <end position="539"/>
    </location>
</feature>
<keyword evidence="2" id="KW-0472">Membrane</keyword>
<proteinExistence type="predicted"/>
<sequence>MKYLFTHHQVSPSFLDYLFPFGKQIDARDVHFSGIKDESRFASPKKGAGTSDRGRTGVVLQLCYNLRSVESSSSEVDLPWSIRQTAVYQTLDTETGQALWIIVKGSPMMKKRITEASKDPSWASTTSPCKALTTVLSTHILICDWSREKWRWYLNDLEHELQLVTGNVLANDINKDPTPNSSPGPSVIDLSQPPDRSHTLPSFLSSKNDRAVTNKFSSRSATAPSAQKNTRLWPSLTIRPSGPGFDNVTFASQSDRTPTTTHETPTLGVRVGRWLGLNQNRHVQNLHVNGGNYEEASRSFDVEKYACSPTTISTLVQTQPQPTSNNAEDYGREKKFTFSDLQRIEYLEEKAHEVHLVLKQNTEILEELRQHYQMLVTCKEFPTKLKIACQEELARFDSRIVGIRKDLQQSNARTETFLHHLQNRKNLLLSILQYRSMRASELLAKKAQVSAKNMEGMTEAMWDVARKTEQETVSMRVITSVTLFFLPATFIATFMSTNILRFEDGKRQFEIGGLKVYLLVAMPLTFLTFLTWFLIYHLAKQNRKTSS</sequence>
<evidence type="ECO:0000256" key="2">
    <source>
        <dbReference type="SAM" id="Phobius"/>
    </source>
</evidence>
<reference evidence="4" key="1">
    <citation type="submission" date="2020-01" db="EMBL/GenBank/DDBJ databases">
        <authorList>
            <consortium name="DOE Joint Genome Institute"/>
            <person name="Haridas S."/>
            <person name="Albert R."/>
            <person name="Binder M."/>
            <person name="Bloem J."/>
            <person name="Labutti K."/>
            <person name="Salamov A."/>
            <person name="Andreopoulos B."/>
            <person name="Baker S.E."/>
            <person name="Barry K."/>
            <person name="Bills G."/>
            <person name="Bluhm B.H."/>
            <person name="Cannon C."/>
            <person name="Castanera R."/>
            <person name="Culley D.E."/>
            <person name="Daum C."/>
            <person name="Ezra D."/>
            <person name="Gonzalez J.B."/>
            <person name="Henrissat B."/>
            <person name="Kuo A."/>
            <person name="Liang C."/>
            <person name="Lipzen A."/>
            <person name="Lutzoni F."/>
            <person name="Magnuson J."/>
            <person name="Mondo S."/>
            <person name="Nolan M."/>
            <person name="Ohm R."/>
            <person name="Pangilinan J."/>
            <person name="Park H.-J."/>
            <person name="Ramirez L."/>
            <person name="Alfaro M."/>
            <person name="Sun H."/>
            <person name="Tritt A."/>
            <person name="Yoshinaga Y."/>
            <person name="Zwiers L.-H."/>
            <person name="Turgeon B.G."/>
            <person name="Goodwin S.B."/>
            <person name="Spatafora J.W."/>
            <person name="Crous P.W."/>
            <person name="Grigoriev I.V."/>
        </authorList>
    </citation>
    <scope>NUCLEOTIDE SEQUENCE</scope>
    <source>
        <strain evidence="4">IPT5</strain>
    </source>
</reference>
<dbReference type="EMBL" id="MU006297">
    <property type="protein sequence ID" value="KAF2852756.1"/>
    <property type="molecule type" value="Genomic_DNA"/>
</dbReference>
<feature type="transmembrane region" description="Helical" evidence="2">
    <location>
        <begin position="473"/>
        <end position="495"/>
    </location>
</feature>
<dbReference type="Gene3D" id="1.20.58.340">
    <property type="entry name" value="Magnesium transport protein CorA, transmembrane region"/>
    <property type="match status" value="1"/>
</dbReference>
<evidence type="ECO:0000313" key="5">
    <source>
        <dbReference type="Proteomes" id="UP000799423"/>
    </source>
</evidence>
<dbReference type="OrthoDB" id="5396681at2759"/>
<dbReference type="Pfam" id="PF26616">
    <property type="entry name" value="CorA-like"/>
    <property type="match status" value="1"/>
</dbReference>
<dbReference type="InterPro" id="IPR058257">
    <property type="entry name" value="CorA-like_dom"/>
</dbReference>
<evidence type="ECO:0000313" key="4">
    <source>
        <dbReference type="EMBL" id="KAF2852756.1"/>
    </source>
</evidence>
<dbReference type="AlphaFoldDB" id="A0A6A7BB58"/>
<gene>
    <name evidence="4" type="ORF">T440DRAFT_391296</name>
</gene>